<comment type="caution">
    <text evidence="1">The sequence shown here is derived from an EMBL/GenBank/DDBJ whole genome shotgun (WGS) entry which is preliminary data.</text>
</comment>
<name>A0A444VXF0_9FLAO</name>
<dbReference type="EMBL" id="JUIV01000009">
    <property type="protein sequence ID" value="RYJ38280.1"/>
    <property type="molecule type" value="Genomic_DNA"/>
</dbReference>
<gene>
    <name evidence="1" type="ORF">NU08_2603</name>
</gene>
<accession>A0A444VXF0</accession>
<sequence>MQSLYFKAISKKTGFSICDISLIHEDFAFLRMQLNISYPIKNVELLK</sequence>
<dbReference type="AlphaFoldDB" id="A0A444VXF0"/>
<evidence type="ECO:0000313" key="1">
    <source>
        <dbReference type="EMBL" id="RYJ38280.1"/>
    </source>
</evidence>
<reference evidence="1 2" key="1">
    <citation type="submission" date="2014-12" db="EMBL/GenBank/DDBJ databases">
        <title>Genome sequence of Flavobacterium anhuiense RCM74.</title>
        <authorList>
            <person name="Kim J.F."/>
            <person name="Song J.Y."/>
            <person name="Kwak M.-J."/>
            <person name="Lee S.-W."/>
        </authorList>
    </citation>
    <scope>NUCLEOTIDE SEQUENCE [LARGE SCALE GENOMIC DNA]</scope>
    <source>
        <strain evidence="1 2">RCM74</strain>
    </source>
</reference>
<proteinExistence type="predicted"/>
<organism evidence="1 2">
    <name type="scientific">Flavobacterium anhuiense</name>
    <dbReference type="NCBI Taxonomy" id="459526"/>
    <lineage>
        <taxon>Bacteria</taxon>
        <taxon>Pseudomonadati</taxon>
        <taxon>Bacteroidota</taxon>
        <taxon>Flavobacteriia</taxon>
        <taxon>Flavobacteriales</taxon>
        <taxon>Flavobacteriaceae</taxon>
        <taxon>Flavobacterium</taxon>
    </lineage>
</organism>
<dbReference type="Proteomes" id="UP000290433">
    <property type="component" value="Unassembled WGS sequence"/>
</dbReference>
<evidence type="ECO:0000313" key="2">
    <source>
        <dbReference type="Proteomes" id="UP000290433"/>
    </source>
</evidence>
<protein>
    <submittedName>
        <fullName evidence="1">Uncharacterized protein</fullName>
    </submittedName>
</protein>